<dbReference type="CDD" id="cd06173">
    <property type="entry name" value="MFS_MefA_like"/>
    <property type="match status" value="1"/>
</dbReference>
<organism evidence="8 9">
    <name type="scientific">Vallicoccus soli</name>
    <dbReference type="NCBI Taxonomy" id="2339232"/>
    <lineage>
        <taxon>Bacteria</taxon>
        <taxon>Bacillati</taxon>
        <taxon>Actinomycetota</taxon>
        <taxon>Actinomycetes</taxon>
        <taxon>Motilibacterales</taxon>
        <taxon>Vallicoccaceae</taxon>
        <taxon>Vallicoccus</taxon>
    </lineage>
</organism>
<dbReference type="GO" id="GO:0005886">
    <property type="term" value="C:plasma membrane"/>
    <property type="evidence" value="ECO:0007669"/>
    <property type="project" value="UniProtKB-SubCell"/>
</dbReference>
<feature type="transmembrane region" description="Helical" evidence="7">
    <location>
        <begin position="26"/>
        <end position="50"/>
    </location>
</feature>
<dbReference type="InterPro" id="IPR010290">
    <property type="entry name" value="TM_effector"/>
</dbReference>
<feature type="transmembrane region" description="Helical" evidence="7">
    <location>
        <begin position="363"/>
        <end position="383"/>
    </location>
</feature>
<keyword evidence="5 7" id="KW-1133">Transmembrane helix</keyword>
<dbReference type="Gene3D" id="1.20.1250.20">
    <property type="entry name" value="MFS general substrate transporter like domains"/>
    <property type="match status" value="1"/>
</dbReference>
<evidence type="ECO:0000313" key="8">
    <source>
        <dbReference type="EMBL" id="RJK93156.1"/>
    </source>
</evidence>
<evidence type="ECO:0000256" key="5">
    <source>
        <dbReference type="ARBA" id="ARBA00022989"/>
    </source>
</evidence>
<evidence type="ECO:0000256" key="3">
    <source>
        <dbReference type="ARBA" id="ARBA00022475"/>
    </source>
</evidence>
<feature type="transmembrane region" description="Helical" evidence="7">
    <location>
        <begin position="88"/>
        <end position="113"/>
    </location>
</feature>
<gene>
    <name evidence="8" type="ORF">D5H78_17245</name>
</gene>
<evidence type="ECO:0000256" key="2">
    <source>
        <dbReference type="ARBA" id="ARBA00022448"/>
    </source>
</evidence>
<protein>
    <submittedName>
        <fullName evidence="8">MFS transporter</fullName>
    </submittedName>
</protein>
<evidence type="ECO:0000313" key="9">
    <source>
        <dbReference type="Proteomes" id="UP000265614"/>
    </source>
</evidence>
<feature type="transmembrane region" description="Helical" evidence="7">
    <location>
        <begin position="389"/>
        <end position="406"/>
    </location>
</feature>
<sequence>MRTLDEDGTRRRVHLAEPLGLRDFRLLWAGMSVSLLGDGLFLVALAWQVYDLSGSPAAMSLVGVAMSVPQVVLLLAGGVLSDRADRRLLMVASDLLRAAVLAAVGALAVTGALEVPHLYVAAALYGGAAAFFGPAFDATVPSLVPERLLVQANALDQLVRPFALGIAGPALGGVVIGSLGTGTAFLLDAASFLVCALCIARLRTRPPVEAGEGSAWEALRGGLSYVRSHVWLWATFVAATFSYLLFLGPTEVLLPYLVKEEMGLSAHALGLVLASGGLGALLAAAVVGQCGLPRRFVTLTYVAWALATLAVAGYGLATSTWQLAVACALVNGLEAVGTVAWAVTKQRFVPPHLLGRVSSLDWFVSLALVPLSYALAAPAAALLGARTTLVVAGVLGAAVTAAFLLLPGMRAPERGAVAPAGEPAPVPVAA</sequence>
<dbReference type="Proteomes" id="UP000265614">
    <property type="component" value="Unassembled WGS sequence"/>
</dbReference>
<evidence type="ECO:0000256" key="4">
    <source>
        <dbReference type="ARBA" id="ARBA00022692"/>
    </source>
</evidence>
<dbReference type="RefSeq" id="WP_119951748.1">
    <property type="nucleotide sequence ID" value="NZ_QZEZ01000010.1"/>
</dbReference>
<keyword evidence="9" id="KW-1185">Reference proteome</keyword>
<keyword evidence="6 7" id="KW-0472">Membrane</keyword>
<evidence type="ECO:0000256" key="6">
    <source>
        <dbReference type="ARBA" id="ARBA00023136"/>
    </source>
</evidence>
<dbReference type="PANTHER" id="PTHR23513">
    <property type="entry name" value="INTEGRAL MEMBRANE EFFLUX PROTEIN-RELATED"/>
    <property type="match status" value="1"/>
</dbReference>
<evidence type="ECO:0000256" key="1">
    <source>
        <dbReference type="ARBA" id="ARBA00004429"/>
    </source>
</evidence>
<dbReference type="Pfam" id="PF05977">
    <property type="entry name" value="MFS_3"/>
    <property type="match status" value="1"/>
</dbReference>
<feature type="transmembrane region" description="Helical" evidence="7">
    <location>
        <begin position="230"/>
        <end position="248"/>
    </location>
</feature>
<feature type="transmembrane region" description="Helical" evidence="7">
    <location>
        <begin position="323"/>
        <end position="343"/>
    </location>
</feature>
<dbReference type="SUPFAM" id="SSF103473">
    <property type="entry name" value="MFS general substrate transporter"/>
    <property type="match status" value="1"/>
</dbReference>
<comment type="subcellular location">
    <subcellularLocation>
        <location evidence="1">Cell inner membrane</location>
        <topology evidence="1">Multi-pass membrane protein</topology>
    </subcellularLocation>
</comment>
<dbReference type="PANTHER" id="PTHR23513:SF9">
    <property type="entry name" value="ENTEROBACTIN EXPORTER ENTS"/>
    <property type="match status" value="1"/>
</dbReference>
<reference evidence="8 9" key="1">
    <citation type="submission" date="2018-09" db="EMBL/GenBank/DDBJ databases">
        <title>YIM 75000 draft genome.</title>
        <authorList>
            <person name="Tang S."/>
            <person name="Feng Y."/>
        </authorList>
    </citation>
    <scope>NUCLEOTIDE SEQUENCE [LARGE SCALE GENOMIC DNA]</scope>
    <source>
        <strain evidence="8 9">YIM 75000</strain>
    </source>
</reference>
<proteinExistence type="predicted"/>
<keyword evidence="4 7" id="KW-0812">Transmembrane</keyword>
<feature type="transmembrane region" description="Helical" evidence="7">
    <location>
        <begin position="299"/>
        <end position="317"/>
    </location>
</feature>
<dbReference type="EMBL" id="QZEZ01000010">
    <property type="protein sequence ID" value="RJK93156.1"/>
    <property type="molecule type" value="Genomic_DNA"/>
</dbReference>
<dbReference type="InterPro" id="IPR036259">
    <property type="entry name" value="MFS_trans_sf"/>
</dbReference>
<dbReference type="OrthoDB" id="69054at2"/>
<evidence type="ECO:0000256" key="7">
    <source>
        <dbReference type="SAM" id="Phobius"/>
    </source>
</evidence>
<feature type="transmembrane region" description="Helical" evidence="7">
    <location>
        <begin position="56"/>
        <end position="76"/>
    </location>
</feature>
<feature type="transmembrane region" description="Helical" evidence="7">
    <location>
        <begin position="268"/>
        <end position="287"/>
    </location>
</feature>
<name>A0A3A3ZDN5_9ACTN</name>
<comment type="caution">
    <text evidence="8">The sequence shown here is derived from an EMBL/GenBank/DDBJ whole genome shotgun (WGS) entry which is preliminary data.</text>
</comment>
<dbReference type="AlphaFoldDB" id="A0A3A3ZDN5"/>
<keyword evidence="2" id="KW-0813">Transport</keyword>
<keyword evidence="3" id="KW-1003">Cell membrane</keyword>
<accession>A0A3A3ZDN5</accession>